<dbReference type="GeneID" id="25301542"/>
<reference evidence="5 6" key="1">
    <citation type="submission" date="2015-01" db="EMBL/GenBank/DDBJ databases">
        <title>The Genome Sequence of Fonsecaea pedrosoi CBS 271.37.</title>
        <authorList>
            <consortium name="The Broad Institute Genomics Platform"/>
            <person name="Cuomo C."/>
            <person name="de Hoog S."/>
            <person name="Gorbushina A."/>
            <person name="Stielow B."/>
            <person name="Teixiera M."/>
            <person name="Abouelleil A."/>
            <person name="Chapman S.B."/>
            <person name="Priest M."/>
            <person name="Young S.K."/>
            <person name="Wortman J."/>
            <person name="Nusbaum C."/>
            <person name="Birren B."/>
        </authorList>
    </citation>
    <scope>NUCLEOTIDE SEQUENCE [LARGE SCALE GENOMIC DNA]</scope>
    <source>
        <strain evidence="5 6">CBS 271.37</strain>
    </source>
</reference>
<feature type="domain" description="Peptidase M20 dimerisation" evidence="4">
    <location>
        <begin position="229"/>
        <end position="323"/>
    </location>
</feature>
<dbReference type="EMBL" id="KN846970">
    <property type="protein sequence ID" value="KIW82809.1"/>
    <property type="molecule type" value="Genomic_DNA"/>
</dbReference>
<dbReference type="PANTHER" id="PTHR30575:SF0">
    <property type="entry name" value="XAA-ARG DIPEPTIDASE"/>
    <property type="match status" value="1"/>
</dbReference>
<dbReference type="VEuPathDB" id="FungiDB:Z517_02052"/>
<evidence type="ECO:0000259" key="4">
    <source>
        <dbReference type="Pfam" id="PF07687"/>
    </source>
</evidence>
<dbReference type="GO" id="GO:0016805">
    <property type="term" value="F:dipeptidase activity"/>
    <property type="evidence" value="ECO:0007669"/>
    <property type="project" value="InterPro"/>
</dbReference>
<dbReference type="InterPro" id="IPR017144">
    <property type="entry name" value="Xaa-Arg_dipeptidase"/>
</dbReference>
<sequence length="450" mass="48002">MSAYPESTPSTTTEDKYNSSSTSPPAIIQTLPGLAMAGFNSSNAAPDATVTTALKASLDAIDAADAPLRELNRAIHDNPELAYKEFFAVKTISAFLKKEGFAVTEQTYGLETSFTSEVGQGGPLVIICAEYDALPGIGHACGHNLIATSSIAAFLGAATALKSSGIPGRVRLLGTPAEEGGGGKCKLIDAGAFRDKDIGAAIMAHPVTAHQFSDGYTGLAGLKFIASHKFRVEYRGQQAHAAGEPWNGVNALDAAITTYNSVSMLRQQMRPDERVHGVIEDGGSVPNVITAYARMNWYVRAPNVARADKLLAKVHKCCEAAAAATGCEINFITAPTYKNLRVNLPLCKQYVEDMATIGEKIMVKNDESYTASTDMGNVSFEVPSFHGTFPIPTEPNVSMHHPRFAGHAATDDAHRAAITCAKGMAMLALRVLTDPRLVEEAWKDFENFDD</sequence>
<dbReference type="PANTHER" id="PTHR30575">
    <property type="entry name" value="PEPTIDASE M20"/>
    <property type="match status" value="1"/>
</dbReference>
<evidence type="ECO:0000313" key="5">
    <source>
        <dbReference type="EMBL" id="KIW82809.1"/>
    </source>
</evidence>
<dbReference type="NCBIfam" id="TIGR01891">
    <property type="entry name" value="amidohydrolases"/>
    <property type="match status" value="1"/>
</dbReference>
<feature type="region of interest" description="Disordered" evidence="3">
    <location>
        <begin position="1"/>
        <end position="23"/>
    </location>
</feature>
<dbReference type="InterPro" id="IPR052030">
    <property type="entry name" value="Peptidase_M20/M20A_hydrolases"/>
</dbReference>
<dbReference type="PIRSF" id="PIRSF037226">
    <property type="entry name" value="Amidohydrolase_ACY1L2_prd"/>
    <property type="match status" value="1"/>
</dbReference>
<organism evidence="5 6">
    <name type="scientific">Fonsecaea pedrosoi CBS 271.37</name>
    <dbReference type="NCBI Taxonomy" id="1442368"/>
    <lineage>
        <taxon>Eukaryota</taxon>
        <taxon>Fungi</taxon>
        <taxon>Dikarya</taxon>
        <taxon>Ascomycota</taxon>
        <taxon>Pezizomycotina</taxon>
        <taxon>Eurotiomycetes</taxon>
        <taxon>Chaetothyriomycetidae</taxon>
        <taxon>Chaetothyriales</taxon>
        <taxon>Herpotrichiellaceae</taxon>
        <taxon>Fonsecaea</taxon>
    </lineage>
</organism>
<dbReference type="CDD" id="cd05672">
    <property type="entry name" value="M20_ACY1L2-like"/>
    <property type="match status" value="1"/>
</dbReference>
<protein>
    <recommendedName>
        <fullName evidence="2">Peptidase M20 domain-containing protein 2</fullName>
    </recommendedName>
</protein>
<dbReference type="Pfam" id="PF01546">
    <property type="entry name" value="Peptidase_M20"/>
    <property type="match status" value="1"/>
</dbReference>
<dbReference type="InterPro" id="IPR017439">
    <property type="entry name" value="Amidohydrolase"/>
</dbReference>
<evidence type="ECO:0000256" key="2">
    <source>
        <dbReference type="PIRNR" id="PIRNR037226"/>
    </source>
</evidence>
<gene>
    <name evidence="5" type="ORF">Z517_02052</name>
</gene>
<dbReference type="Gene3D" id="3.30.70.360">
    <property type="match status" value="1"/>
</dbReference>
<dbReference type="InterPro" id="IPR011650">
    <property type="entry name" value="Peptidase_M20_dimer"/>
</dbReference>
<dbReference type="SUPFAM" id="SSF55031">
    <property type="entry name" value="Bacterial exopeptidase dimerisation domain"/>
    <property type="match status" value="1"/>
</dbReference>
<evidence type="ECO:0000313" key="6">
    <source>
        <dbReference type="Proteomes" id="UP000053029"/>
    </source>
</evidence>
<dbReference type="AlphaFoldDB" id="A0A0D2HEA2"/>
<dbReference type="SUPFAM" id="SSF53187">
    <property type="entry name" value="Zn-dependent exopeptidases"/>
    <property type="match status" value="1"/>
</dbReference>
<dbReference type="InterPro" id="IPR002933">
    <property type="entry name" value="Peptidase_M20"/>
</dbReference>
<dbReference type="OrthoDB" id="6119954at2759"/>
<dbReference type="RefSeq" id="XP_013286617.1">
    <property type="nucleotide sequence ID" value="XM_013431163.1"/>
</dbReference>
<dbReference type="HOGENOM" id="CLU_031812_1_2_1"/>
<accession>A0A0D2HEA2</accession>
<dbReference type="FunFam" id="3.30.70.360:FF:000004">
    <property type="entry name" value="Peptidase M20 domain-containing protein 2"/>
    <property type="match status" value="1"/>
</dbReference>
<dbReference type="InterPro" id="IPR036264">
    <property type="entry name" value="Bact_exopeptidase_dim_dom"/>
</dbReference>
<name>A0A0D2HEA2_9EURO</name>
<dbReference type="Proteomes" id="UP000053029">
    <property type="component" value="Unassembled WGS sequence"/>
</dbReference>
<comment type="similarity">
    <text evidence="1 2">Belongs to the peptidase M20A family.</text>
</comment>
<dbReference type="Gene3D" id="3.40.630.10">
    <property type="entry name" value="Zn peptidases"/>
    <property type="match status" value="1"/>
</dbReference>
<proteinExistence type="inferred from homology"/>
<evidence type="ECO:0000256" key="1">
    <source>
        <dbReference type="ARBA" id="ARBA00006247"/>
    </source>
</evidence>
<dbReference type="Pfam" id="PF07687">
    <property type="entry name" value="M20_dimer"/>
    <property type="match status" value="1"/>
</dbReference>
<evidence type="ECO:0000256" key="3">
    <source>
        <dbReference type="SAM" id="MobiDB-lite"/>
    </source>
</evidence>
<keyword evidence="6" id="KW-1185">Reference proteome</keyword>